<dbReference type="Proteomes" id="UP000032686">
    <property type="component" value="Segment"/>
</dbReference>
<evidence type="ECO:0000313" key="2">
    <source>
        <dbReference type="Proteomes" id="UP000032686"/>
    </source>
</evidence>
<protein>
    <submittedName>
        <fullName evidence="1">Uncharacterized protein</fullName>
    </submittedName>
</protein>
<sequence>MVFSDEFEFNYLKTMYASGYSLENIDKYLSDSGHTAQDFINELILREVTVSETKKTGKRLSEDLKKLIAQRDGNGISRTEIFKELNLNFVTVRRACEKYGSANKYNGRVSYRDIYEVVPFAIKRVTDGITCPICRGRANSTEGSPDIFFCVKCLEEYTIRHQKLYRTRWENVD</sequence>
<evidence type="ECO:0000313" key="1">
    <source>
        <dbReference type="EMBL" id="AIX12640.1"/>
    </source>
</evidence>
<gene>
    <name evidence="1" type="ORF">WRP3_137</name>
</gene>
<reference evidence="1 2" key="1">
    <citation type="journal article" date="2015" name="Appl. Environ. Microbiol.">
        <title>Lactococcal 949 group phages recognize a carbohydrate receptor on the host cell surface.</title>
        <authorList>
            <person name="Mahony J."/>
            <person name="Randazzo W."/>
            <person name="Neve H."/>
            <person name="Settanni L."/>
            <person name="van Sinderen D."/>
        </authorList>
    </citation>
    <scope>NUCLEOTIDE SEQUENCE [LARGE SCALE GENOMIC DNA]</scope>
    <source>
        <strain evidence="1">WRP3</strain>
    </source>
</reference>
<dbReference type="OrthoDB" id="10117at10239"/>
<organism evidence="1 2">
    <name type="scientific">Lactococcus phage WRP3</name>
    <dbReference type="NCBI Taxonomy" id="1560313"/>
    <lineage>
        <taxon>Viruses</taxon>
        <taxon>Duplodnaviria</taxon>
        <taxon>Heunggongvirae</taxon>
        <taxon>Uroviricota</taxon>
        <taxon>Caudoviricetes</taxon>
        <taxon>Audreyjarvisvirus</taxon>
        <taxon>Audreyjarvisvirus WRP3</taxon>
    </lineage>
</organism>
<proteinExistence type="predicted"/>
<dbReference type="GeneID" id="24722403"/>
<name>A0A0D3MSY5_9CAUD</name>
<keyword evidence="2" id="KW-1185">Reference proteome</keyword>
<accession>A0A0D3MSY5</accession>
<dbReference type="EMBL" id="KM677185">
    <property type="protein sequence ID" value="AIX12640.1"/>
    <property type="molecule type" value="Genomic_DNA"/>
</dbReference>
<dbReference type="KEGG" id="vg:24722403"/>
<dbReference type="RefSeq" id="YP_009147794.1">
    <property type="nucleotide sequence ID" value="NC_027341.1"/>
</dbReference>